<evidence type="ECO:0000313" key="1">
    <source>
        <dbReference type="EMBL" id="VDD93752.1"/>
    </source>
</evidence>
<sequence length="105" mass="11716">MYGACAGDADLNTVPSGCYLSDLYQQLDELIIKNPVEKLLVQVCDDSVGVVPNDKSGLVLNVDAEQFFEQFLGTLMSKRPIRLSFRRIQRTGMLEKYFAASSHPE</sequence>
<accession>A0A0N4VEF3</accession>
<gene>
    <name evidence="1" type="ORF">EVEC_LOCUS8503</name>
</gene>
<evidence type="ECO:0000313" key="3">
    <source>
        <dbReference type="WBParaSite" id="EVEC_0000906201-mRNA-1"/>
    </source>
</evidence>
<protein>
    <submittedName>
        <fullName evidence="3">HSF_DOMAIN domain-containing protein</fullName>
    </submittedName>
</protein>
<reference evidence="3" key="1">
    <citation type="submission" date="2017-02" db="UniProtKB">
        <authorList>
            <consortium name="WormBaseParasite"/>
        </authorList>
    </citation>
    <scope>IDENTIFICATION</scope>
</reference>
<keyword evidence="2" id="KW-1185">Reference proteome</keyword>
<proteinExistence type="predicted"/>
<reference evidence="1 2" key="2">
    <citation type="submission" date="2018-10" db="EMBL/GenBank/DDBJ databases">
        <authorList>
            <consortium name="Pathogen Informatics"/>
        </authorList>
    </citation>
    <scope>NUCLEOTIDE SEQUENCE [LARGE SCALE GENOMIC DNA]</scope>
</reference>
<evidence type="ECO:0000313" key="2">
    <source>
        <dbReference type="Proteomes" id="UP000274131"/>
    </source>
</evidence>
<dbReference type="OrthoDB" id="408964at2759"/>
<organism evidence="3">
    <name type="scientific">Enterobius vermicularis</name>
    <name type="common">Human pinworm</name>
    <dbReference type="NCBI Taxonomy" id="51028"/>
    <lineage>
        <taxon>Eukaryota</taxon>
        <taxon>Metazoa</taxon>
        <taxon>Ecdysozoa</taxon>
        <taxon>Nematoda</taxon>
        <taxon>Chromadorea</taxon>
        <taxon>Rhabditida</taxon>
        <taxon>Spirurina</taxon>
        <taxon>Oxyuridomorpha</taxon>
        <taxon>Oxyuroidea</taxon>
        <taxon>Oxyuridae</taxon>
        <taxon>Enterobius</taxon>
    </lineage>
</organism>
<dbReference type="WBParaSite" id="EVEC_0000906201-mRNA-1">
    <property type="protein sequence ID" value="EVEC_0000906201-mRNA-1"/>
    <property type="gene ID" value="EVEC_0000906201"/>
</dbReference>
<dbReference type="AlphaFoldDB" id="A0A0N4VEF3"/>
<dbReference type="Proteomes" id="UP000274131">
    <property type="component" value="Unassembled WGS sequence"/>
</dbReference>
<dbReference type="EMBL" id="UXUI01009457">
    <property type="protein sequence ID" value="VDD93752.1"/>
    <property type="molecule type" value="Genomic_DNA"/>
</dbReference>
<name>A0A0N4VEF3_ENTVE</name>